<feature type="region of interest" description="Disordered" evidence="4">
    <location>
        <begin position="1"/>
        <end position="32"/>
    </location>
</feature>
<reference evidence="7" key="1">
    <citation type="submission" date="2016-10" db="EMBL/GenBank/DDBJ databases">
        <authorList>
            <person name="Varghese N."/>
            <person name="Submissions S."/>
        </authorList>
    </citation>
    <scope>NUCLEOTIDE SEQUENCE [LARGE SCALE GENOMIC DNA]</scope>
    <source>
        <strain evidence="7">CGMCC 1.10223</strain>
    </source>
</reference>
<dbReference type="GO" id="GO:0006935">
    <property type="term" value="P:chemotaxis"/>
    <property type="evidence" value="ECO:0007669"/>
    <property type="project" value="InterPro"/>
</dbReference>
<dbReference type="AlphaFoldDB" id="A0A1I2AK17"/>
<dbReference type="EMBL" id="FONN01000002">
    <property type="protein sequence ID" value="SFE44364.1"/>
    <property type="molecule type" value="Genomic_DNA"/>
</dbReference>
<evidence type="ECO:0000256" key="1">
    <source>
        <dbReference type="ARBA" id="ARBA00023224"/>
    </source>
</evidence>
<dbReference type="InterPro" id="IPR004090">
    <property type="entry name" value="Chemotax_Me-accpt_rcpt"/>
</dbReference>
<organism evidence="6 7">
    <name type="scientific">Paenibacillus algorifonticola</name>
    <dbReference type="NCBI Taxonomy" id="684063"/>
    <lineage>
        <taxon>Bacteria</taxon>
        <taxon>Bacillati</taxon>
        <taxon>Bacillota</taxon>
        <taxon>Bacilli</taxon>
        <taxon>Bacillales</taxon>
        <taxon>Paenibacillaceae</taxon>
        <taxon>Paenibacillus</taxon>
    </lineage>
</organism>
<dbReference type="SUPFAM" id="SSF54631">
    <property type="entry name" value="CBS-domain pair"/>
    <property type="match status" value="1"/>
</dbReference>
<accession>A0A1I2AK17</accession>
<proteinExistence type="inferred from homology"/>
<sequence length="395" mass="43244">MAIAELEHPIDTKPELTDPLESSAAPKESPKPTVVSLQHMDIRLAVFMRQGIMVKDTQTCREAAALFKRNPGSECIVICNTNEYPVGLMMRNRFFMRQSSRFSAELYDDKAVGLFMDDHPIMTDLNDNPQQLIDEALSRPDESVCDCVIVTAEGKLAGILTAPDLLRISRELQRAEMNRQMLMINSVSTSLSEIEEVVGVVQQSSRVGETISAKMLEFTFEGKKELDKVKEAFSLSAANSLQQEQRINELQGETSSISHISRLIGDLAEQSNLLAINASIEAARAGIHGRGFAIVAGEVMKLAGETKRSADQITRMTQKIIAAIAGATALAREGRANAASSETYVMQAGEAFARLFHAATDNRDSSESIGKLSQQAYAQTVQAAAEIEHLLDSYF</sequence>
<dbReference type="Proteomes" id="UP000183410">
    <property type="component" value="Unassembled WGS sequence"/>
</dbReference>
<dbReference type="PROSITE" id="PS50111">
    <property type="entry name" value="CHEMOTAXIS_TRANSDUC_2"/>
    <property type="match status" value="1"/>
</dbReference>
<dbReference type="PANTHER" id="PTHR32089:SF112">
    <property type="entry name" value="LYSOZYME-LIKE PROTEIN-RELATED"/>
    <property type="match status" value="1"/>
</dbReference>
<dbReference type="RefSeq" id="WP_046230253.1">
    <property type="nucleotide sequence ID" value="NZ_FONN01000002.1"/>
</dbReference>
<dbReference type="SMART" id="SM00283">
    <property type="entry name" value="MA"/>
    <property type="match status" value="1"/>
</dbReference>
<evidence type="ECO:0000313" key="7">
    <source>
        <dbReference type="Proteomes" id="UP000183410"/>
    </source>
</evidence>
<dbReference type="GO" id="GO:0007165">
    <property type="term" value="P:signal transduction"/>
    <property type="evidence" value="ECO:0007669"/>
    <property type="project" value="UniProtKB-KW"/>
</dbReference>
<feature type="domain" description="Methyl-accepting transducer" evidence="5">
    <location>
        <begin position="178"/>
        <end position="391"/>
    </location>
</feature>
<dbReference type="GO" id="GO:0004888">
    <property type="term" value="F:transmembrane signaling receptor activity"/>
    <property type="evidence" value="ECO:0007669"/>
    <property type="project" value="InterPro"/>
</dbReference>
<keyword evidence="1 3" id="KW-0807">Transducer</keyword>
<dbReference type="GO" id="GO:0016020">
    <property type="term" value="C:membrane"/>
    <property type="evidence" value="ECO:0007669"/>
    <property type="project" value="InterPro"/>
</dbReference>
<dbReference type="PANTHER" id="PTHR32089">
    <property type="entry name" value="METHYL-ACCEPTING CHEMOTAXIS PROTEIN MCPB"/>
    <property type="match status" value="1"/>
</dbReference>
<dbReference type="Gene3D" id="3.10.580.10">
    <property type="entry name" value="CBS-domain"/>
    <property type="match status" value="1"/>
</dbReference>
<evidence type="ECO:0000259" key="5">
    <source>
        <dbReference type="PROSITE" id="PS50111"/>
    </source>
</evidence>
<protein>
    <submittedName>
        <fullName evidence="6">Methyl-accepting chemotaxis protein</fullName>
    </submittedName>
</protein>
<dbReference type="PRINTS" id="PR00260">
    <property type="entry name" value="CHEMTRNSDUCR"/>
</dbReference>
<dbReference type="SUPFAM" id="SSF58104">
    <property type="entry name" value="Methyl-accepting chemotaxis protein (MCP) signaling domain"/>
    <property type="match status" value="1"/>
</dbReference>
<evidence type="ECO:0000256" key="2">
    <source>
        <dbReference type="ARBA" id="ARBA00029447"/>
    </source>
</evidence>
<dbReference type="InterPro" id="IPR004089">
    <property type="entry name" value="MCPsignal_dom"/>
</dbReference>
<dbReference type="OrthoDB" id="9816519at2"/>
<evidence type="ECO:0000313" key="6">
    <source>
        <dbReference type="EMBL" id="SFE44364.1"/>
    </source>
</evidence>
<feature type="compositionally biased region" description="Basic and acidic residues" evidence="4">
    <location>
        <begin position="1"/>
        <end position="16"/>
    </location>
</feature>
<dbReference type="Pfam" id="PF00015">
    <property type="entry name" value="MCPsignal"/>
    <property type="match status" value="1"/>
</dbReference>
<gene>
    <name evidence="6" type="ORF">SAMN04487969_102550</name>
</gene>
<dbReference type="Gene3D" id="1.10.287.950">
    <property type="entry name" value="Methyl-accepting chemotaxis protein"/>
    <property type="match status" value="1"/>
</dbReference>
<evidence type="ECO:0000256" key="3">
    <source>
        <dbReference type="PROSITE-ProRule" id="PRU00284"/>
    </source>
</evidence>
<evidence type="ECO:0000256" key="4">
    <source>
        <dbReference type="SAM" id="MobiDB-lite"/>
    </source>
</evidence>
<dbReference type="InterPro" id="IPR046342">
    <property type="entry name" value="CBS_dom_sf"/>
</dbReference>
<name>A0A1I2AK17_9BACL</name>
<keyword evidence="7" id="KW-1185">Reference proteome</keyword>
<comment type="similarity">
    <text evidence="2">Belongs to the methyl-accepting chemotaxis (MCP) protein family.</text>
</comment>